<proteinExistence type="inferred from homology"/>
<dbReference type="PANTHER" id="PTHR30606:SF9">
    <property type="entry name" value="LIPID A BIOSYNTHESIS LAUROYLTRANSFERASE"/>
    <property type="match status" value="1"/>
</dbReference>
<comment type="pathway">
    <text evidence="9">Glycolipid biosynthesis; KDO(2)-lipid A biosynthesis; KDO(2)-lipid A from CMP-3-deoxy-D-manno-octulosonate and lipid IV(A): step 3/4.</text>
</comment>
<comment type="caution">
    <text evidence="10">The sequence shown here is derived from an EMBL/GenBank/DDBJ whole genome shotgun (WGS) entry which is preliminary data.</text>
</comment>
<dbReference type="InterPro" id="IPR011920">
    <property type="entry name" value="Lipid_A_LpxL_LpxP"/>
</dbReference>
<comment type="function">
    <text evidence="9">Catalyzes the transfer of an acyl chain from an acyl-[acyl-carrier-protein] (ACP) to a Kdo(2)-lipid IV(A) to form a Kdo(2)-(acyl)-lipid IV(A).</text>
</comment>
<accession>A0ABU0W9F0</accession>
<keyword evidence="11" id="KW-1185">Reference proteome</keyword>
<keyword evidence="6 9" id="KW-1133">Transmembrane helix</keyword>
<dbReference type="EMBL" id="JAVDDT010000003">
    <property type="protein sequence ID" value="MDQ2069615.1"/>
    <property type="molecule type" value="Genomic_DNA"/>
</dbReference>
<dbReference type="PANTHER" id="PTHR30606">
    <property type="entry name" value="LIPID A BIOSYNTHESIS LAUROYL ACYLTRANSFERASE"/>
    <property type="match status" value="1"/>
</dbReference>
<evidence type="ECO:0000256" key="2">
    <source>
        <dbReference type="ARBA" id="ARBA00022519"/>
    </source>
</evidence>
<reference evidence="10 11" key="1">
    <citation type="submission" date="2023-08" db="EMBL/GenBank/DDBJ databases">
        <title>Whole-genome sequencing of halo(alkali)philic microorganisms from hypersaline lakes.</title>
        <authorList>
            <person name="Sorokin D.Y."/>
            <person name="Abbas B."/>
            <person name="Merkel A.Y."/>
        </authorList>
    </citation>
    <scope>NUCLEOTIDE SEQUENCE [LARGE SCALE GENOMIC DNA]</scope>
    <source>
        <strain evidence="10 11">AB-CW4</strain>
    </source>
</reference>
<evidence type="ECO:0000256" key="3">
    <source>
        <dbReference type="ARBA" id="ARBA00022679"/>
    </source>
</evidence>
<comment type="subcellular location">
    <subcellularLocation>
        <location evidence="9">Cell inner membrane</location>
        <topology evidence="9">Single-pass membrane protein</topology>
    </subcellularLocation>
</comment>
<dbReference type="NCBIfam" id="TIGR02207">
    <property type="entry name" value="lipid_A_htrB"/>
    <property type="match status" value="1"/>
</dbReference>
<dbReference type="EC" id="2.3.1.241" evidence="9"/>
<comment type="similarity">
    <text evidence="9">Belongs to the LpxL/LpxM/LpxP family.</text>
</comment>
<feature type="short sequence motif" description="HXXXXD motif" evidence="9">
    <location>
        <begin position="130"/>
        <end position="135"/>
    </location>
</feature>
<evidence type="ECO:0000313" key="10">
    <source>
        <dbReference type="EMBL" id="MDQ2069615.1"/>
    </source>
</evidence>
<keyword evidence="4 9" id="KW-0812">Transmembrane</keyword>
<evidence type="ECO:0000256" key="1">
    <source>
        <dbReference type="ARBA" id="ARBA00022475"/>
    </source>
</evidence>
<dbReference type="RefSeq" id="WP_306728113.1">
    <property type="nucleotide sequence ID" value="NZ_JAVDDT010000003.1"/>
</dbReference>
<keyword evidence="7 9" id="KW-0472">Membrane</keyword>
<feature type="transmembrane region" description="Helical" evidence="9">
    <location>
        <begin position="15"/>
        <end position="34"/>
    </location>
</feature>
<organism evidence="10 11">
    <name type="scientific">Natronospira bacteriovora</name>
    <dbReference type="NCBI Taxonomy" id="3069753"/>
    <lineage>
        <taxon>Bacteria</taxon>
        <taxon>Pseudomonadati</taxon>
        <taxon>Pseudomonadota</taxon>
        <taxon>Gammaproteobacteria</taxon>
        <taxon>Natronospirales</taxon>
        <taxon>Natronospiraceae</taxon>
        <taxon>Natronospira</taxon>
    </lineage>
</organism>
<evidence type="ECO:0000256" key="4">
    <source>
        <dbReference type="ARBA" id="ARBA00022692"/>
    </source>
</evidence>
<comment type="pathway">
    <text evidence="9">Bacterial outer membrane biogenesis; lipopolysaccharide biosynthesis.</text>
</comment>
<evidence type="ECO:0000256" key="6">
    <source>
        <dbReference type="ARBA" id="ARBA00022989"/>
    </source>
</evidence>
<evidence type="ECO:0000313" key="11">
    <source>
        <dbReference type="Proteomes" id="UP001239019"/>
    </source>
</evidence>
<dbReference type="Pfam" id="PF03279">
    <property type="entry name" value="Lip_A_acyltrans"/>
    <property type="match status" value="1"/>
</dbReference>
<dbReference type="Proteomes" id="UP001239019">
    <property type="component" value="Unassembled WGS sequence"/>
</dbReference>
<keyword evidence="5 9" id="KW-0448">Lipopolysaccharide biosynthesis</keyword>
<dbReference type="GO" id="GO:0016746">
    <property type="term" value="F:acyltransferase activity"/>
    <property type="evidence" value="ECO:0007669"/>
    <property type="project" value="UniProtKB-KW"/>
</dbReference>
<evidence type="ECO:0000256" key="9">
    <source>
        <dbReference type="HAMAP-Rule" id="MF_01942"/>
    </source>
</evidence>
<dbReference type="PIRSF" id="PIRSF026649">
    <property type="entry name" value="MsbB"/>
    <property type="match status" value="1"/>
</dbReference>
<comment type="catalytic activity">
    <reaction evidence="9">
        <text>an alpha-Kdo-(2-&gt;4)-alpha-Kdo-(2-&gt;6)-lipid IVA + a fatty acyl-[ACP] = an alpha-Kdo-(2-&gt;4)-alpha-Kdo-(2-&gt;6)-(acyl)-lipid IVA + holo-[ACP]</text>
        <dbReference type="Rhea" id="RHEA:69396"/>
        <dbReference type="Rhea" id="RHEA-COMP:9685"/>
        <dbReference type="Rhea" id="RHEA-COMP:14125"/>
        <dbReference type="ChEBI" id="CHEBI:64479"/>
        <dbReference type="ChEBI" id="CHEBI:138651"/>
        <dbReference type="ChEBI" id="CHEBI:176429"/>
        <dbReference type="ChEBI" id="CHEBI:176430"/>
        <dbReference type="EC" id="2.3.1.241"/>
    </reaction>
</comment>
<sequence length="309" mass="35778">MSTPKKTSLLHPRYWAGWLAFGLLRLAILLPYSAQLRVGRGLGRLMQKLAGRRQRVAEYNLRTCFPEWSEEKRQQLIREHFEALGIAMFEIGMCWWASDRRLRKLVQIEGLEHLDAALEKGKGAILLSAHFTTLEIGGRLLSLYRPFHLMYRPNRNELLEYISKNRREAHFEKAIPRDAVRELLKSLKQNRTVWYAPDQGYQGANSVTVPFFGVPAPTNPATHRLARISGATVMPFWVERLPGKAGYKLRIDPPIEGMADMSPEEDGATVNCLIEAEARKVPEQYLWTHNRFKTTEHRKHEKPRKRKKD</sequence>
<evidence type="ECO:0000256" key="7">
    <source>
        <dbReference type="ARBA" id="ARBA00023136"/>
    </source>
</evidence>
<keyword evidence="1 9" id="KW-1003">Cell membrane</keyword>
<dbReference type="InterPro" id="IPR004960">
    <property type="entry name" value="LipA_acyltrans"/>
</dbReference>
<dbReference type="CDD" id="cd07984">
    <property type="entry name" value="LPLAT_LABLAT-like"/>
    <property type="match status" value="1"/>
</dbReference>
<evidence type="ECO:0000256" key="8">
    <source>
        <dbReference type="ARBA" id="ARBA00023315"/>
    </source>
</evidence>
<keyword evidence="2 9" id="KW-0997">Cell inner membrane</keyword>
<protein>
    <recommendedName>
        <fullName evidence="9">Lipid A biosynthesis acyltransferase</fullName>
        <ecNumber evidence="9">2.3.1.241</ecNumber>
    </recommendedName>
    <alternativeName>
        <fullName evidence="9">Kdo(2)-lipid IV(A) acyltransferase</fullName>
    </alternativeName>
</protein>
<keyword evidence="8 9" id="KW-0012">Acyltransferase</keyword>
<name>A0ABU0W9F0_9GAMM</name>
<evidence type="ECO:0000256" key="5">
    <source>
        <dbReference type="ARBA" id="ARBA00022985"/>
    </source>
</evidence>
<dbReference type="HAMAP" id="MF_01942">
    <property type="entry name" value="Lipid_A_LpxL_LpxP"/>
    <property type="match status" value="1"/>
</dbReference>
<gene>
    <name evidence="9 10" type="primary">lpxL</name>
    <name evidence="10" type="ORF">RBH19_07005</name>
</gene>
<keyword evidence="3 9" id="KW-0808">Transferase</keyword>